<gene>
    <name evidence="1" type="ORF">NQ317_015304</name>
</gene>
<name>A0ABQ9JS24_9CUCU</name>
<dbReference type="Proteomes" id="UP001162164">
    <property type="component" value="Unassembled WGS sequence"/>
</dbReference>
<reference evidence="1" key="1">
    <citation type="journal article" date="2023" name="Insect Mol. Biol.">
        <title>Genome sequencing provides insights into the evolution of gene families encoding plant cell wall-degrading enzymes in longhorned beetles.</title>
        <authorList>
            <person name="Shin N.R."/>
            <person name="Okamura Y."/>
            <person name="Kirsch R."/>
            <person name="Pauchet Y."/>
        </authorList>
    </citation>
    <scope>NUCLEOTIDE SEQUENCE</scope>
    <source>
        <strain evidence="1">MMC_N1</strain>
    </source>
</reference>
<evidence type="ECO:0008006" key="3">
    <source>
        <dbReference type="Google" id="ProtNLM"/>
    </source>
</evidence>
<sequence>MYSSGTLYSYGTHVQLLDTVHIEKFNKPIVMCYDDLFRRESSYKFLSNNCPEMYFNYTKFEYVTKRVAQKYGIPKSTISFRNRNPEIKDTFGPAPILTFEEETKLVKWISEMGKRGFPRKIEDLVDSVQKFLKASPRKNPFPDDRPGPGWVRPFFVEMAQFHLEHQKLYRELVHTDIRKWFAELDEYFDEKNLKEVLKDPNRVFNGDETGIQICPNTGRVLAQKGSKNAYCIEKGSSKETCQLLHHLTHGEIWPVKNSPAAARDCTCNPLLASRRLYQLSYRPLKVFSQRIYLPPLIVYPYKRLLKNSKFSSQRVGDRKK</sequence>
<keyword evidence="2" id="KW-1185">Reference proteome</keyword>
<evidence type="ECO:0000313" key="1">
    <source>
        <dbReference type="EMBL" id="KAJ8981081.1"/>
    </source>
</evidence>
<dbReference type="EMBL" id="JAPWTJ010000205">
    <property type="protein sequence ID" value="KAJ8981081.1"/>
    <property type="molecule type" value="Genomic_DNA"/>
</dbReference>
<evidence type="ECO:0000313" key="2">
    <source>
        <dbReference type="Proteomes" id="UP001162164"/>
    </source>
</evidence>
<proteinExistence type="predicted"/>
<protein>
    <recommendedName>
        <fullName evidence="3">HTH CENPB-type domain-containing protein</fullName>
    </recommendedName>
</protein>
<comment type="caution">
    <text evidence="1">The sequence shown here is derived from an EMBL/GenBank/DDBJ whole genome shotgun (WGS) entry which is preliminary data.</text>
</comment>
<accession>A0ABQ9JS24</accession>
<organism evidence="1 2">
    <name type="scientific">Molorchus minor</name>
    <dbReference type="NCBI Taxonomy" id="1323400"/>
    <lineage>
        <taxon>Eukaryota</taxon>
        <taxon>Metazoa</taxon>
        <taxon>Ecdysozoa</taxon>
        <taxon>Arthropoda</taxon>
        <taxon>Hexapoda</taxon>
        <taxon>Insecta</taxon>
        <taxon>Pterygota</taxon>
        <taxon>Neoptera</taxon>
        <taxon>Endopterygota</taxon>
        <taxon>Coleoptera</taxon>
        <taxon>Polyphaga</taxon>
        <taxon>Cucujiformia</taxon>
        <taxon>Chrysomeloidea</taxon>
        <taxon>Cerambycidae</taxon>
        <taxon>Lamiinae</taxon>
        <taxon>Monochamini</taxon>
        <taxon>Molorchus</taxon>
    </lineage>
</organism>